<evidence type="ECO:0000256" key="1">
    <source>
        <dbReference type="ARBA" id="ARBA00022676"/>
    </source>
</evidence>
<reference evidence="3 4" key="1">
    <citation type="submission" date="2024-03" db="EMBL/GenBank/DDBJ databases">
        <title>Rhodococcus navarretei sp. nov. and Pseudarthrobacter quantumdoti sp. nov., two new species with the ability to biosynthesize Quantum Dots isolated from soil samples at Union Glacier, Antarctica.</title>
        <authorList>
            <person name="Vargas M."/>
        </authorList>
    </citation>
    <scope>NUCLEOTIDE SEQUENCE [LARGE SCALE GENOMIC DNA]</scope>
    <source>
        <strain evidence="3 4">RC-2-3</strain>
    </source>
</reference>
<gene>
    <name evidence="3" type="ORF">WHH00_12660</name>
</gene>
<dbReference type="EMBL" id="CP148033">
    <property type="protein sequence ID" value="WXK91936.1"/>
    <property type="molecule type" value="Genomic_DNA"/>
</dbReference>
<dbReference type="InterPro" id="IPR004629">
    <property type="entry name" value="WecG_TagA_CpsF"/>
</dbReference>
<keyword evidence="4" id="KW-1185">Reference proteome</keyword>
<evidence type="ECO:0000313" key="4">
    <source>
        <dbReference type="Proteomes" id="UP001623384"/>
    </source>
</evidence>
<dbReference type="PANTHER" id="PTHR34136:SF1">
    <property type="entry name" value="UDP-N-ACETYL-D-MANNOSAMINURONIC ACID TRANSFERASE"/>
    <property type="match status" value="1"/>
</dbReference>
<dbReference type="NCBIfam" id="TIGR00696">
    <property type="entry name" value="wecG_tagA_cpsF"/>
    <property type="match status" value="1"/>
</dbReference>
<organism evidence="3 4">
    <name type="scientific">Pseudarthrobacter quantipunctorum</name>
    <dbReference type="NCBI Taxonomy" id="3128980"/>
    <lineage>
        <taxon>Bacteria</taxon>
        <taxon>Bacillati</taxon>
        <taxon>Actinomycetota</taxon>
        <taxon>Actinomycetes</taxon>
        <taxon>Micrococcales</taxon>
        <taxon>Micrococcaceae</taxon>
        <taxon>Pseudarthrobacter</taxon>
    </lineage>
</organism>
<dbReference type="Proteomes" id="UP001623384">
    <property type="component" value="Chromosome"/>
</dbReference>
<dbReference type="CDD" id="cd06533">
    <property type="entry name" value="Glyco_transf_WecG_TagA"/>
    <property type="match status" value="1"/>
</dbReference>
<proteinExistence type="predicted"/>
<sequence length="272" mass="29783">MALHEHSISGNGAGLGGAAHRVDILGVGVSAVNMEQALQKLVQHIEAGERGYVCVTDVNALLHASRDPELCNIFNRSTMTVPDGVPLVWAGRSAGAEWMDRVCGPDLMPALLSVAAEQKWSSYFLGGAPSVAEEMIESFKRTIPDLQIAGWQSPPFRELSCQEETAMVQEINDSGAQIVWVGLGAPKQERWMDQYRSKLTASLLVGVGGAFDMHAGRVRRAPRWMQRSGLEWAFRLAQEPVRLSGRYSRTIPAFALGMLRHAPRLVIGREQP</sequence>
<dbReference type="PANTHER" id="PTHR34136">
    <property type="match status" value="1"/>
</dbReference>
<keyword evidence="2" id="KW-0808">Transferase</keyword>
<dbReference type="Pfam" id="PF03808">
    <property type="entry name" value="Glyco_tran_WecG"/>
    <property type="match status" value="1"/>
</dbReference>
<dbReference type="RefSeq" id="WP_406633254.1">
    <property type="nucleotide sequence ID" value="NZ_CP148033.1"/>
</dbReference>
<protein>
    <submittedName>
        <fullName evidence="3">WecB/TagA/CpsF family glycosyltransferase</fullName>
    </submittedName>
</protein>
<keyword evidence="1" id="KW-0328">Glycosyltransferase</keyword>
<evidence type="ECO:0000313" key="3">
    <source>
        <dbReference type="EMBL" id="WXK91936.1"/>
    </source>
</evidence>
<name>A0ABZ2R108_9MICC</name>
<evidence type="ECO:0000256" key="2">
    <source>
        <dbReference type="ARBA" id="ARBA00022679"/>
    </source>
</evidence>
<accession>A0ABZ2R108</accession>